<dbReference type="NCBIfam" id="TIGR03885">
    <property type="entry name" value="flavin_revert"/>
    <property type="match status" value="1"/>
</dbReference>
<dbReference type="eggNOG" id="COG2141">
    <property type="taxonomic scope" value="Bacteria"/>
</dbReference>
<dbReference type="RefSeq" id="WP_009197376.1">
    <property type="nucleotide sequence ID" value="NZ_AODQ01000173.1"/>
</dbReference>
<dbReference type="AlphaFoldDB" id="M7N0P2"/>
<comment type="caution">
    <text evidence="3">The sequence shown here is derived from an EMBL/GenBank/DDBJ whole genome shotgun (WGS) entry which is preliminary data.</text>
</comment>
<dbReference type="InterPro" id="IPR023907">
    <property type="entry name" value="Non-F420_Flavin_OxRdtase"/>
</dbReference>
<dbReference type="OrthoDB" id="180193at2"/>
<dbReference type="GO" id="GO:0052749">
    <property type="term" value="F:glucose-6-phosphate dehydrogenase (coenzyme F420) activity"/>
    <property type="evidence" value="ECO:0007669"/>
    <property type="project" value="UniProtKB-EC"/>
</dbReference>
<protein>
    <submittedName>
        <fullName evidence="3">Glucose-6-phosphate dehydrogenase</fullName>
        <ecNumber evidence="3">1.1.98.2</ecNumber>
    </submittedName>
</protein>
<dbReference type="PANTHER" id="PTHR43244">
    <property type="match status" value="1"/>
</dbReference>
<accession>M7N0P2</accession>
<evidence type="ECO:0000256" key="1">
    <source>
        <dbReference type="ARBA" id="ARBA00023002"/>
    </source>
</evidence>
<reference evidence="3 4" key="1">
    <citation type="journal article" date="2013" name="Genome Announc.">
        <title>Draft Genome Sequence of Cesiribacter andamanensis Strain AMV16T, Isolated from a Soil Sample from a Mud Volcano in the Andaman Islands, India.</title>
        <authorList>
            <person name="Shivaji S."/>
            <person name="Ara S."/>
            <person name="Begum Z."/>
            <person name="Srinivas T.N."/>
            <person name="Singh A."/>
            <person name="Kumar Pinnaka A."/>
        </authorList>
    </citation>
    <scope>NUCLEOTIDE SEQUENCE [LARGE SCALE GENOMIC DNA]</scope>
    <source>
        <strain evidence="3 4">AMV16</strain>
    </source>
</reference>
<feature type="domain" description="Luciferase-like" evidence="2">
    <location>
        <begin position="9"/>
        <end position="295"/>
    </location>
</feature>
<dbReference type="NCBIfam" id="TIGR03557">
    <property type="entry name" value="F420_G6P_family"/>
    <property type="match status" value="1"/>
</dbReference>
<dbReference type="EMBL" id="AODQ01000173">
    <property type="protein sequence ID" value="EMR00877.1"/>
    <property type="molecule type" value="Genomic_DNA"/>
</dbReference>
<evidence type="ECO:0000313" key="4">
    <source>
        <dbReference type="Proteomes" id="UP000011910"/>
    </source>
</evidence>
<evidence type="ECO:0000313" key="3">
    <source>
        <dbReference type="EMBL" id="EMR00877.1"/>
    </source>
</evidence>
<dbReference type="CDD" id="cd01097">
    <property type="entry name" value="Tetrahydromethanopterin_reductase"/>
    <property type="match status" value="1"/>
</dbReference>
<evidence type="ECO:0000259" key="2">
    <source>
        <dbReference type="Pfam" id="PF00296"/>
    </source>
</evidence>
<dbReference type="Gene3D" id="3.20.20.30">
    <property type="entry name" value="Luciferase-like domain"/>
    <property type="match status" value="1"/>
</dbReference>
<proteinExistence type="predicted"/>
<keyword evidence="1 3" id="KW-0560">Oxidoreductase</keyword>
<dbReference type="Pfam" id="PF00296">
    <property type="entry name" value="Bac_luciferase"/>
    <property type="match status" value="1"/>
</dbReference>
<keyword evidence="4" id="KW-1185">Reference proteome</keyword>
<dbReference type="STRING" id="1279009.ADICEAN_04001"/>
<dbReference type="InterPro" id="IPR036661">
    <property type="entry name" value="Luciferase-like_sf"/>
</dbReference>
<gene>
    <name evidence="3" type="primary">fgd1</name>
    <name evidence="3" type="ORF">ADICEAN_04001</name>
</gene>
<dbReference type="GO" id="GO:0016705">
    <property type="term" value="F:oxidoreductase activity, acting on paired donors, with incorporation or reduction of molecular oxygen"/>
    <property type="evidence" value="ECO:0007669"/>
    <property type="project" value="InterPro"/>
</dbReference>
<dbReference type="EC" id="1.1.98.2" evidence="3"/>
<organism evidence="3 4">
    <name type="scientific">Cesiribacter andamanensis AMV16</name>
    <dbReference type="NCBI Taxonomy" id="1279009"/>
    <lineage>
        <taxon>Bacteria</taxon>
        <taxon>Pseudomonadati</taxon>
        <taxon>Bacteroidota</taxon>
        <taxon>Cytophagia</taxon>
        <taxon>Cytophagales</taxon>
        <taxon>Cesiribacteraceae</taxon>
        <taxon>Cesiribacter</taxon>
    </lineage>
</organism>
<dbReference type="InterPro" id="IPR011251">
    <property type="entry name" value="Luciferase-like_dom"/>
</dbReference>
<dbReference type="PANTHER" id="PTHR43244:SF1">
    <property type="entry name" value="5,10-METHYLENETETRAHYDROMETHANOPTERIN REDUCTASE"/>
    <property type="match status" value="1"/>
</dbReference>
<dbReference type="PATRIC" id="fig|1279009.4.peg.4036"/>
<dbReference type="InterPro" id="IPR050564">
    <property type="entry name" value="F420-G6PD/mer"/>
</dbReference>
<dbReference type="Proteomes" id="UP000011910">
    <property type="component" value="Unassembled WGS sequence"/>
</dbReference>
<dbReference type="InterPro" id="IPR019945">
    <property type="entry name" value="F420_G6P_DH-rel"/>
</dbReference>
<name>M7N0P2_9BACT</name>
<dbReference type="SUPFAM" id="SSF51679">
    <property type="entry name" value="Bacterial luciferase-like"/>
    <property type="match status" value="1"/>
</dbReference>
<sequence length="322" mass="36046">MPLIGYHASHEQFSPSHLLQLVQQAEAAGFGGCLSSDHFHPWTDEQGESAFAWSWLGAAMQATGFEYGIVNAPGQRYHPAIIAQAAATLAEMFPDRFWIATGSGQNLNEHITGAKWPDKVQRNQRLQESVQIMRRLWQGETVTHRSELLTVEEAKLYTRPKRAPKVIGAAITAKTAAWMAASDWADGVITTSKPLEELRPFVEEFRSAGGSGKQLYLKVQLSYHPDKKRAFETAWQQWRSNIYPSQVTADLAMPAQFAGAGKLTDPEKIREHVLIGDSADYFIEQLSAYAELGIDKLFLHNVNLEQEQYIEFFGKSVLPELV</sequence>